<dbReference type="AlphaFoldDB" id="A0A0G2IBH3"/>
<dbReference type="Proteomes" id="UP000034164">
    <property type="component" value="Unassembled WGS sequence"/>
</dbReference>
<keyword evidence="2" id="KW-0732">Signal</keyword>
<feature type="signal peptide" evidence="2">
    <location>
        <begin position="1"/>
        <end position="20"/>
    </location>
</feature>
<gene>
    <name evidence="3" type="ORF">EMCG_06402</name>
</gene>
<sequence>MKVSIIATGLILAIASTADAWSIQLKSSGGKTLKMHGRDFTNGKCVNLNKAFSAKHVSFNHATNWAPDPKGVYFYSGKGCEYNNGWLSDKLKKWTWKKSKTIRAYQLTKGRPSKRDIDGDDMDDFEDLEGFVNDDLDDRDFGDDLDDGDDGEDWDDWDDGDDGYDGDDGDDGDEDMDDDME</sequence>
<evidence type="ECO:0000313" key="3">
    <source>
        <dbReference type="EMBL" id="KKZ67873.1"/>
    </source>
</evidence>
<evidence type="ECO:0000256" key="2">
    <source>
        <dbReference type="SAM" id="SignalP"/>
    </source>
</evidence>
<protein>
    <submittedName>
        <fullName evidence="3">Uncharacterized protein</fullName>
    </submittedName>
</protein>
<organism evidence="3 4">
    <name type="scientific">[Emmonsia] crescens</name>
    <dbReference type="NCBI Taxonomy" id="73230"/>
    <lineage>
        <taxon>Eukaryota</taxon>
        <taxon>Fungi</taxon>
        <taxon>Dikarya</taxon>
        <taxon>Ascomycota</taxon>
        <taxon>Pezizomycotina</taxon>
        <taxon>Eurotiomycetes</taxon>
        <taxon>Eurotiomycetidae</taxon>
        <taxon>Onygenales</taxon>
        <taxon>Ajellomycetaceae</taxon>
        <taxon>Emergomyces</taxon>
    </lineage>
</organism>
<feature type="chain" id="PRO_5002545620" evidence="2">
    <location>
        <begin position="21"/>
        <end position="181"/>
    </location>
</feature>
<feature type="region of interest" description="Disordered" evidence="1">
    <location>
        <begin position="128"/>
        <end position="181"/>
    </location>
</feature>
<accession>A0A0G2IBH3</accession>
<reference evidence="4" key="1">
    <citation type="journal article" date="2015" name="PLoS Genet.">
        <title>The dynamic genome and transcriptome of the human fungal pathogen Blastomyces and close relative Emmonsia.</title>
        <authorList>
            <person name="Munoz J.F."/>
            <person name="Gauthier G.M."/>
            <person name="Desjardins C.A."/>
            <person name="Gallo J.E."/>
            <person name="Holder J."/>
            <person name="Sullivan T.D."/>
            <person name="Marty A.J."/>
            <person name="Carmen J.C."/>
            <person name="Chen Z."/>
            <person name="Ding L."/>
            <person name="Gujja S."/>
            <person name="Magrini V."/>
            <person name="Misas E."/>
            <person name="Mitreva M."/>
            <person name="Priest M."/>
            <person name="Saif S."/>
            <person name="Whiston E.A."/>
            <person name="Young S."/>
            <person name="Zeng Q."/>
            <person name="Goldman W.E."/>
            <person name="Mardis E.R."/>
            <person name="Taylor J.W."/>
            <person name="McEwen J.G."/>
            <person name="Clay O.K."/>
            <person name="Klein B.S."/>
            <person name="Cuomo C.A."/>
        </authorList>
    </citation>
    <scope>NUCLEOTIDE SEQUENCE [LARGE SCALE GENOMIC DNA]</scope>
    <source>
        <strain evidence="4">UAMH 3008</strain>
    </source>
</reference>
<dbReference type="VEuPathDB" id="FungiDB:EMCG_06402"/>
<dbReference type="OrthoDB" id="4187684at2759"/>
<name>A0A0G2IBH3_9EURO</name>
<evidence type="ECO:0000313" key="4">
    <source>
        <dbReference type="Proteomes" id="UP000034164"/>
    </source>
</evidence>
<comment type="caution">
    <text evidence="3">The sequence shown here is derived from an EMBL/GenBank/DDBJ whole genome shotgun (WGS) entry which is preliminary data.</text>
</comment>
<proteinExistence type="predicted"/>
<evidence type="ECO:0000256" key="1">
    <source>
        <dbReference type="SAM" id="MobiDB-lite"/>
    </source>
</evidence>
<dbReference type="EMBL" id="LCZI01000179">
    <property type="protein sequence ID" value="KKZ67873.1"/>
    <property type="molecule type" value="Genomic_DNA"/>
</dbReference>